<feature type="compositionally biased region" description="Basic and acidic residues" evidence="7">
    <location>
        <begin position="1"/>
        <end position="10"/>
    </location>
</feature>
<feature type="region of interest" description="Disordered" evidence="7">
    <location>
        <begin position="1"/>
        <end position="25"/>
    </location>
</feature>
<feature type="transmembrane region" description="Helical" evidence="8">
    <location>
        <begin position="42"/>
        <end position="59"/>
    </location>
</feature>
<keyword evidence="11" id="KW-1185">Reference proteome</keyword>
<dbReference type="PANTHER" id="PTHR30462">
    <property type="entry name" value="INTERMEMBRANE TRANSPORT PROTEIN PQIB-RELATED"/>
    <property type="match status" value="1"/>
</dbReference>
<dbReference type="EMBL" id="NRRY01000013">
    <property type="protein sequence ID" value="MBK1618773.1"/>
    <property type="molecule type" value="Genomic_DNA"/>
</dbReference>
<evidence type="ECO:0000259" key="9">
    <source>
        <dbReference type="Pfam" id="PF02470"/>
    </source>
</evidence>
<keyword evidence="4 8" id="KW-0812">Transmembrane</keyword>
<feature type="domain" description="Mce/MlaD" evidence="9">
    <location>
        <begin position="181"/>
        <end position="241"/>
    </location>
</feature>
<keyword evidence="2" id="KW-1003">Cell membrane</keyword>
<keyword evidence="5 8" id="KW-1133">Transmembrane helix</keyword>
<evidence type="ECO:0000256" key="7">
    <source>
        <dbReference type="SAM" id="MobiDB-lite"/>
    </source>
</evidence>
<name>A0A9X0W869_9GAMM</name>
<dbReference type="PANTHER" id="PTHR30462:SF0">
    <property type="entry name" value="INTERMEMBRANE TRANSPORT PROTEIN YEBT"/>
    <property type="match status" value="1"/>
</dbReference>
<dbReference type="InterPro" id="IPR051800">
    <property type="entry name" value="PqiA-PqiB_transport"/>
</dbReference>
<dbReference type="Proteomes" id="UP001138768">
    <property type="component" value="Unassembled WGS sequence"/>
</dbReference>
<dbReference type="Pfam" id="PF02470">
    <property type="entry name" value="MlaD"/>
    <property type="match status" value="3"/>
</dbReference>
<reference evidence="10 11" key="1">
    <citation type="journal article" date="2020" name="Microorganisms">
        <title>Osmotic Adaptation and Compatible Solute Biosynthesis of Phototrophic Bacteria as Revealed from Genome Analyses.</title>
        <authorList>
            <person name="Imhoff J.F."/>
            <person name="Rahn T."/>
            <person name="Kunzel S."/>
            <person name="Keller A."/>
            <person name="Neulinger S.C."/>
        </authorList>
    </citation>
    <scope>NUCLEOTIDE SEQUENCE [LARGE SCALE GENOMIC DNA]</scope>
    <source>
        <strain evidence="10 11">DSM 25653</strain>
    </source>
</reference>
<feature type="domain" description="Mce/MlaD" evidence="9">
    <location>
        <begin position="66"/>
        <end position="156"/>
    </location>
</feature>
<evidence type="ECO:0000256" key="8">
    <source>
        <dbReference type="SAM" id="Phobius"/>
    </source>
</evidence>
<comment type="subcellular location">
    <subcellularLocation>
        <location evidence="1">Cell inner membrane</location>
    </subcellularLocation>
</comment>
<sequence length="573" mass="61986">MPTDSAHTESGHTGGPASEVLSERDTSALPEAQVVKADRLSLVWLLPILALIVGGWLAYKTWSEQGPTISISFKDASGLQAGKTKVKFKDVNIGQVTAIHVTEDLQAVKITAQLTSGSERYLTDQTRFWVARPRITASRVSGLETLLSGAYIAIDPVTDGKPSRQFKGLPEPPVITTDEPGTRFRLRSQTLGSLNLGSPVYYRHIQVGQVVNYALDADGDAVTIDIFITKPHDRLVFVNTRFWNASGIDLSLTADGVNLDTESLVSVLLGGIAFDTPDTLETKGAPATADEFFPLYASRADAHERIYLNKQRYLMVFTGSVRGLSVGAPVVLQGIQIGQVLDIQLRFDPGQLAFSIPVLIEIEPERITVADGVEKALVNDPDLLNNLIAAGMRGQLKTGSLLTGQLYVDLDFHQDAPDAVLREQNGYRVLPTVPAPIEEVTTKVKNILTKIDALPLAKIGDDLSSILGSTRGLVDSTETKQALKELEQAITDLTSIANQLNSRIAPELTTILGQSRAMVANINELIGAEAPLSVESVRTIRDIGAAARSIRTFADYLDRHPEALIRGKGGMQR</sequence>
<protein>
    <submittedName>
        <fullName evidence="10">Mammalian cell entry protein</fullName>
    </submittedName>
</protein>
<evidence type="ECO:0000256" key="6">
    <source>
        <dbReference type="ARBA" id="ARBA00023136"/>
    </source>
</evidence>
<proteinExistence type="predicted"/>
<dbReference type="GO" id="GO:0005886">
    <property type="term" value="C:plasma membrane"/>
    <property type="evidence" value="ECO:0007669"/>
    <property type="project" value="UniProtKB-SubCell"/>
</dbReference>
<evidence type="ECO:0000313" key="11">
    <source>
        <dbReference type="Proteomes" id="UP001138768"/>
    </source>
</evidence>
<keyword evidence="6 8" id="KW-0472">Membrane</keyword>
<accession>A0A9X0W869</accession>
<dbReference type="InterPro" id="IPR003399">
    <property type="entry name" value="Mce/MlaD"/>
</dbReference>
<evidence type="ECO:0000256" key="2">
    <source>
        <dbReference type="ARBA" id="ARBA00022475"/>
    </source>
</evidence>
<gene>
    <name evidence="10" type="ORF">CKO42_10070</name>
</gene>
<comment type="caution">
    <text evidence="10">The sequence shown here is derived from an EMBL/GenBank/DDBJ whole genome shotgun (WGS) entry which is preliminary data.</text>
</comment>
<evidence type="ECO:0000256" key="1">
    <source>
        <dbReference type="ARBA" id="ARBA00004533"/>
    </source>
</evidence>
<feature type="domain" description="Mce/MlaD" evidence="9">
    <location>
        <begin position="316"/>
        <end position="412"/>
    </location>
</feature>
<dbReference type="AlphaFoldDB" id="A0A9X0W869"/>
<evidence type="ECO:0000256" key="4">
    <source>
        <dbReference type="ARBA" id="ARBA00022692"/>
    </source>
</evidence>
<evidence type="ECO:0000256" key="5">
    <source>
        <dbReference type="ARBA" id="ARBA00022989"/>
    </source>
</evidence>
<keyword evidence="3" id="KW-0997">Cell inner membrane</keyword>
<evidence type="ECO:0000256" key="3">
    <source>
        <dbReference type="ARBA" id="ARBA00022519"/>
    </source>
</evidence>
<organism evidence="10 11">
    <name type="scientific">Lamprobacter modestohalophilus</name>
    <dbReference type="NCBI Taxonomy" id="1064514"/>
    <lineage>
        <taxon>Bacteria</taxon>
        <taxon>Pseudomonadati</taxon>
        <taxon>Pseudomonadota</taxon>
        <taxon>Gammaproteobacteria</taxon>
        <taxon>Chromatiales</taxon>
        <taxon>Chromatiaceae</taxon>
        <taxon>Lamprobacter</taxon>
    </lineage>
</organism>
<evidence type="ECO:0000313" key="10">
    <source>
        <dbReference type="EMBL" id="MBK1618773.1"/>
    </source>
</evidence>